<dbReference type="Proteomes" id="UP000799429">
    <property type="component" value="Unassembled WGS sequence"/>
</dbReference>
<dbReference type="Pfam" id="PF06041">
    <property type="entry name" value="DUF924"/>
    <property type="match status" value="1"/>
</dbReference>
<reference evidence="1" key="1">
    <citation type="journal article" date="2020" name="Stud. Mycol.">
        <title>101 Dothideomycetes genomes: a test case for predicting lifestyles and emergence of pathogens.</title>
        <authorList>
            <person name="Haridas S."/>
            <person name="Albert R."/>
            <person name="Binder M."/>
            <person name="Bloem J."/>
            <person name="Labutti K."/>
            <person name="Salamov A."/>
            <person name="Andreopoulos B."/>
            <person name="Baker S."/>
            <person name="Barry K."/>
            <person name="Bills G."/>
            <person name="Bluhm B."/>
            <person name="Cannon C."/>
            <person name="Castanera R."/>
            <person name="Culley D."/>
            <person name="Daum C."/>
            <person name="Ezra D."/>
            <person name="Gonzalez J."/>
            <person name="Henrissat B."/>
            <person name="Kuo A."/>
            <person name="Liang C."/>
            <person name="Lipzen A."/>
            <person name="Lutzoni F."/>
            <person name="Magnuson J."/>
            <person name="Mondo S."/>
            <person name="Nolan M."/>
            <person name="Ohm R."/>
            <person name="Pangilinan J."/>
            <person name="Park H.-J."/>
            <person name="Ramirez L."/>
            <person name="Alfaro M."/>
            <person name="Sun H."/>
            <person name="Tritt A."/>
            <person name="Yoshinaga Y."/>
            <person name="Zwiers L.-H."/>
            <person name="Turgeon B."/>
            <person name="Goodwin S."/>
            <person name="Spatafora J."/>
            <person name="Crous P."/>
            <person name="Grigoriev I."/>
        </authorList>
    </citation>
    <scope>NUCLEOTIDE SEQUENCE</scope>
    <source>
        <strain evidence="1">CBS 101060</strain>
    </source>
</reference>
<dbReference type="Gene3D" id="1.20.58.320">
    <property type="entry name" value="TPR-like"/>
    <property type="match status" value="1"/>
</dbReference>
<organism evidence="1 2">
    <name type="scientific">Patellaria atrata CBS 101060</name>
    <dbReference type="NCBI Taxonomy" id="1346257"/>
    <lineage>
        <taxon>Eukaryota</taxon>
        <taxon>Fungi</taxon>
        <taxon>Dikarya</taxon>
        <taxon>Ascomycota</taxon>
        <taxon>Pezizomycotina</taxon>
        <taxon>Dothideomycetes</taxon>
        <taxon>Dothideomycetes incertae sedis</taxon>
        <taxon>Patellariales</taxon>
        <taxon>Patellariaceae</taxon>
        <taxon>Patellaria</taxon>
    </lineage>
</organism>
<gene>
    <name evidence="1" type="ORF">M501DRAFT_999324</name>
</gene>
<dbReference type="InterPro" id="IPR011990">
    <property type="entry name" value="TPR-like_helical_dom_sf"/>
</dbReference>
<dbReference type="AlphaFoldDB" id="A0A9P4S4V2"/>
<dbReference type="SUPFAM" id="SSF48452">
    <property type="entry name" value="TPR-like"/>
    <property type="match status" value="1"/>
</dbReference>
<comment type="caution">
    <text evidence="1">The sequence shown here is derived from an EMBL/GenBank/DDBJ whole genome shotgun (WGS) entry which is preliminary data.</text>
</comment>
<evidence type="ECO:0008006" key="3">
    <source>
        <dbReference type="Google" id="ProtNLM"/>
    </source>
</evidence>
<dbReference type="OrthoDB" id="414698at2759"/>
<evidence type="ECO:0000313" key="1">
    <source>
        <dbReference type="EMBL" id="KAF2835282.1"/>
    </source>
</evidence>
<keyword evidence="2" id="KW-1185">Reference proteome</keyword>
<protein>
    <recommendedName>
        <fullName evidence="3">DUF924-domain-containing protein</fullName>
    </recommendedName>
</protein>
<dbReference type="EMBL" id="MU006110">
    <property type="protein sequence ID" value="KAF2835282.1"/>
    <property type="molecule type" value="Genomic_DNA"/>
</dbReference>
<sequence length="264" mass="30685">MATLNKAIFNPSLYSRITALWFPDTSPSTIYPTMDAAKRWFGQGSPEEKAAFDNACASCCREALSSVSPEHFPLPSLPTHEAELAHRKEMAFPFRQAIWEGDIDNEVAGHRALKIMILLDQIPRNIFRKEDQRLIYTHYDVLARALIRDILSLEVRADVTPSFRYSLTARQWFYLPLMHSEYLADHDVFSGLIADMRKDFEKKPGEKDEAVFIWLDRIDEFELKHRIILERFGRYPYRNKYLGRETTKEEQEWLEGGGDTFGVS</sequence>
<dbReference type="InterPro" id="IPR010323">
    <property type="entry name" value="DUF924"/>
</dbReference>
<name>A0A9P4S4V2_9PEZI</name>
<accession>A0A9P4S4V2</accession>
<proteinExistence type="predicted"/>
<evidence type="ECO:0000313" key="2">
    <source>
        <dbReference type="Proteomes" id="UP000799429"/>
    </source>
</evidence>
<dbReference type="Gene3D" id="1.25.40.10">
    <property type="entry name" value="Tetratricopeptide repeat domain"/>
    <property type="match status" value="1"/>
</dbReference>